<sequence>MRKLKFKHVYIVLKKELKDIFRDKKTWIVTILLPALFIPIMMYIVIGGAESISEQKISEIKIAVLDEGNNIKFVNYLKSTGIGIVTGLQNPKESLEKGDIRAIVVIPSDFDKNIEEGKNADLTIQVDMSNMKSSNAENMIRGLIKEYANNIVKQRLIAKGIDPKILDPIAIKTENIASQSKMAGSFLAFIVPMLLTLWTATGGMGAAVDLAAGEKERGTLEPLLTTSASRLSIMAGKYLAVTTMALTSAIASLLGLFASFSLNKDMASLNADFRLSVAAIVVMFVAAFFTASIFAALELALSAYAKSFKEGQTYISPLMFIAIIPAYLVMYKMPNEIPISYFAIPVFGTISIFKELLYGIINMTHISIFVFSSIVYVAISIYIAALMFKQEWALFRV</sequence>
<feature type="transmembrane region" description="Helical" evidence="5">
    <location>
        <begin position="313"/>
        <end position="333"/>
    </location>
</feature>
<reference evidence="8" key="1">
    <citation type="journal article" date="2015" name="Genome Announc.">
        <title>Whole-Genome Sequences of 80 Environmental and Clinical Isolates of Burkholderia pseudomallei.</title>
        <authorList>
            <person name="Johnson S.L."/>
            <person name="Baker A.L."/>
            <person name="Chain P.S."/>
            <person name="Currie B.J."/>
            <person name="Daligault H.E."/>
            <person name="Davenport K.W."/>
            <person name="Davis C.B."/>
            <person name="Inglis T.J."/>
            <person name="Kaestli M."/>
            <person name="Koren S."/>
            <person name="Mayo M."/>
            <person name="Merritt A.J."/>
            <person name="Price E.P."/>
            <person name="Sarovich D.S."/>
            <person name="Warner J."/>
            <person name="Rosovitz M.J."/>
        </authorList>
    </citation>
    <scope>NUCLEOTIDE SEQUENCE [LARGE SCALE GENOMIC DNA]</scope>
    <source>
        <strain evidence="8">DSM 2030</strain>
    </source>
</reference>
<accession>A0A097AP40</accession>
<evidence type="ECO:0000259" key="6">
    <source>
        <dbReference type="Pfam" id="PF12698"/>
    </source>
</evidence>
<feature type="transmembrane region" description="Helical" evidence="5">
    <location>
        <begin position="186"/>
        <end position="208"/>
    </location>
</feature>
<name>A0A097AP40_THEKI</name>
<dbReference type="Proteomes" id="UP000029669">
    <property type="component" value="Chromosome"/>
</dbReference>
<evidence type="ECO:0000256" key="2">
    <source>
        <dbReference type="ARBA" id="ARBA00022692"/>
    </source>
</evidence>
<dbReference type="KEGG" id="tki:TKV_c04000"/>
<dbReference type="STRING" id="2325.TKV_c04000"/>
<dbReference type="Pfam" id="PF12698">
    <property type="entry name" value="ABC2_membrane_3"/>
    <property type="match status" value="1"/>
</dbReference>
<dbReference type="EMBL" id="CP009170">
    <property type="protein sequence ID" value="AIS51604.1"/>
    <property type="molecule type" value="Genomic_DNA"/>
</dbReference>
<dbReference type="AlphaFoldDB" id="A0A097AP40"/>
<feature type="transmembrane region" description="Helical" evidence="5">
    <location>
        <begin position="27"/>
        <end position="46"/>
    </location>
</feature>
<dbReference type="eggNOG" id="COG1668">
    <property type="taxonomic scope" value="Bacteria"/>
</dbReference>
<evidence type="ECO:0000313" key="7">
    <source>
        <dbReference type="EMBL" id="AIS51604.1"/>
    </source>
</evidence>
<evidence type="ECO:0000256" key="4">
    <source>
        <dbReference type="ARBA" id="ARBA00023136"/>
    </source>
</evidence>
<proteinExistence type="predicted"/>
<evidence type="ECO:0000256" key="5">
    <source>
        <dbReference type="SAM" id="Phobius"/>
    </source>
</evidence>
<evidence type="ECO:0000256" key="3">
    <source>
        <dbReference type="ARBA" id="ARBA00022989"/>
    </source>
</evidence>
<keyword evidence="4 5" id="KW-0472">Membrane</keyword>
<keyword evidence="3 5" id="KW-1133">Transmembrane helix</keyword>
<dbReference type="GO" id="GO:0016020">
    <property type="term" value="C:membrane"/>
    <property type="evidence" value="ECO:0007669"/>
    <property type="project" value="UniProtKB-SubCell"/>
</dbReference>
<feature type="transmembrane region" description="Helical" evidence="5">
    <location>
        <begin position="368"/>
        <end position="388"/>
    </location>
</feature>
<dbReference type="GO" id="GO:0140359">
    <property type="term" value="F:ABC-type transporter activity"/>
    <property type="evidence" value="ECO:0007669"/>
    <property type="project" value="InterPro"/>
</dbReference>
<comment type="subcellular location">
    <subcellularLocation>
        <location evidence="1">Membrane</location>
        <topology evidence="1">Multi-pass membrane protein</topology>
    </subcellularLocation>
</comment>
<protein>
    <submittedName>
        <fullName evidence="7">ABC-type Na+ efflux pump, permease component</fullName>
    </submittedName>
</protein>
<organism evidence="7 8">
    <name type="scientific">Thermoanaerobacter kivui</name>
    <name type="common">Acetogenium kivui</name>
    <dbReference type="NCBI Taxonomy" id="2325"/>
    <lineage>
        <taxon>Bacteria</taxon>
        <taxon>Bacillati</taxon>
        <taxon>Bacillota</taxon>
        <taxon>Clostridia</taxon>
        <taxon>Thermoanaerobacterales</taxon>
        <taxon>Thermoanaerobacteraceae</taxon>
        <taxon>Thermoanaerobacter</taxon>
    </lineage>
</organism>
<feature type="transmembrane region" description="Helical" evidence="5">
    <location>
        <begin position="238"/>
        <end position="257"/>
    </location>
</feature>
<evidence type="ECO:0000313" key="8">
    <source>
        <dbReference type="Proteomes" id="UP000029669"/>
    </source>
</evidence>
<keyword evidence="2 5" id="KW-0812">Transmembrane</keyword>
<gene>
    <name evidence="7" type="ORF">TKV_c04000</name>
</gene>
<feature type="transmembrane region" description="Helical" evidence="5">
    <location>
        <begin position="339"/>
        <end position="361"/>
    </location>
</feature>
<dbReference type="InterPro" id="IPR013525">
    <property type="entry name" value="ABC2_TM"/>
</dbReference>
<feature type="domain" description="ABC-2 type transporter transmembrane" evidence="6">
    <location>
        <begin position="24"/>
        <end position="382"/>
    </location>
</feature>
<dbReference type="HOGENOM" id="CLU_022118_1_0_9"/>
<dbReference type="RefSeq" id="WP_173402316.1">
    <property type="nucleotide sequence ID" value="NZ_CP009170.1"/>
</dbReference>
<dbReference type="PANTHER" id="PTHR43471:SF3">
    <property type="entry name" value="ABC TRANSPORTER PERMEASE PROTEIN NATB"/>
    <property type="match status" value="1"/>
</dbReference>
<evidence type="ECO:0000256" key="1">
    <source>
        <dbReference type="ARBA" id="ARBA00004141"/>
    </source>
</evidence>
<keyword evidence="8" id="KW-1185">Reference proteome</keyword>
<feature type="transmembrane region" description="Helical" evidence="5">
    <location>
        <begin position="277"/>
        <end position="301"/>
    </location>
</feature>
<dbReference type="Gene3D" id="3.40.1710.10">
    <property type="entry name" value="abc type-2 transporter like domain"/>
    <property type="match status" value="1"/>
</dbReference>
<dbReference type="PANTHER" id="PTHR43471">
    <property type="entry name" value="ABC TRANSPORTER PERMEASE"/>
    <property type="match status" value="1"/>
</dbReference>